<dbReference type="PANTHER" id="PTHR43166">
    <property type="entry name" value="AMINO ACID IMPORT ATP-BINDING PROTEIN"/>
    <property type="match status" value="1"/>
</dbReference>
<dbReference type="PIRSF" id="PIRSF039085">
    <property type="entry name" value="ABC_ATPase_HisP"/>
    <property type="match status" value="1"/>
</dbReference>
<evidence type="ECO:0000259" key="9">
    <source>
        <dbReference type="PROSITE" id="PS50893"/>
    </source>
</evidence>
<dbReference type="SMART" id="SM00382">
    <property type="entry name" value="AAA"/>
    <property type="match status" value="1"/>
</dbReference>
<evidence type="ECO:0000256" key="2">
    <source>
        <dbReference type="ARBA" id="ARBA00005417"/>
    </source>
</evidence>
<dbReference type="PROSITE" id="PS50893">
    <property type="entry name" value="ABC_TRANSPORTER_2"/>
    <property type="match status" value="1"/>
</dbReference>
<evidence type="ECO:0000256" key="3">
    <source>
        <dbReference type="ARBA" id="ARBA00022448"/>
    </source>
</evidence>
<dbReference type="InterPro" id="IPR003593">
    <property type="entry name" value="AAA+_ATPase"/>
</dbReference>
<name>A0ABV2R3H0_9HYPH</name>
<evidence type="ECO:0000313" key="11">
    <source>
        <dbReference type="Proteomes" id="UP001549321"/>
    </source>
</evidence>
<dbReference type="Proteomes" id="UP001549321">
    <property type="component" value="Unassembled WGS sequence"/>
</dbReference>
<dbReference type="InterPro" id="IPR050086">
    <property type="entry name" value="MetN_ABC_transporter-like"/>
</dbReference>
<comment type="subcellular location">
    <subcellularLocation>
        <location evidence="1">Cell membrane</location>
        <topology evidence="1">Peripheral membrane protein</topology>
    </subcellularLocation>
</comment>
<sequence>MIRLDRINKHFGAHHVLKDVSLTVDKAEVVCVIGPSGSGKSTMLRCINNMEEIGSGTITIDGQPVYRYEKDGKLVIDSEKQVEAIRAKVGMVFQSFNLFPHLTVTENITVAPIHVLGRSRGEATDIALGLLEKVGLAMKAQAYPHELSGGQQQRVAIARALAMRPKAILFDEVTSALDPELVGEVLRVMRALADEGMTMVVVTHEMGFARDVSDRVVFMADGKIVESGKPHELFSAPQKERTRDFLRSVLERNREMGAAASQ</sequence>
<gene>
    <name evidence="10" type="ORF">ABIE08_003162</name>
</gene>
<keyword evidence="11" id="KW-1185">Reference proteome</keyword>
<dbReference type="EMBL" id="JBEPSM010000002">
    <property type="protein sequence ID" value="MET4635216.1"/>
    <property type="molecule type" value="Genomic_DNA"/>
</dbReference>
<evidence type="ECO:0000256" key="4">
    <source>
        <dbReference type="ARBA" id="ARBA00022475"/>
    </source>
</evidence>
<evidence type="ECO:0000256" key="6">
    <source>
        <dbReference type="ARBA" id="ARBA00022840"/>
    </source>
</evidence>
<keyword evidence="6" id="KW-0067">ATP-binding</keyword>
<dbReference type="RefSeq" id="WP_354552470.1">
    <property type="nucleotide sequence ID" value="NZ_JBEPSM010000002.1"/>
</dbReference>
<dbReference type="InterPro" id="IPR017871">
    <property type="entry name" value="ABC_transporter-like_CS"/>
</dbReference>
<dbReference type="SUPFAM" id="SSF52540">
    <property type="entry name" value="P-loop containing nucleoside triphosphate hydrolases"/>
    <property type="match status" value="1"/>
</dbReference>
<accession>A0ABV2R3H0</accession>
<dbReference type="CDD" id="cd03262">
    <property type="entry name" value="ABC_HisP_GlnQ"/>
    <property type="match status" value="1"/>
</dbReference>
<reference evidence="10 11" key="1">
    <citation type="submission" date="2024-06" db="EMBL/GenBank/DDBJ databases">
        <title>Sorghum-associated microbial communities from plants grown in Nebraska, USA.</title>
        <authorList>
            <person name="Schachtman D."/>
        </authorList>
    </citation>
    <scope>NUCLEOTIDE SEQUENCE [LARGE SCALE GENOMIC DNA]</scope>
    <source>
        <strain evidence="10 11">3207</strain>
    </source>
</reference>
<feature type="domain" description="ABC transporter" evidence="9">
    <location>
        <begin position="2"/>
        <end position="246"/>
    </location>
</feature>
<protein>
    <submittedName>
        <fullName evidence="10">ABC-type polar amino acid transport system ATPase subunit</fullName>
    </submittedName>
</protein>
<dbReference type="Pfam" id="PF00005">
    <property type="entry name" value="ABC_tran"/>
    <property type="match status" value="1"/>
</dbReference>
<keyword evidence="8" id="KW-0472">Membrane</keyword>
<dbReference type="Gene3D" id="3.40.50.300">
    <property type="entry name" value="P-loop containing nucleotide triphosphate hydrolases"/>
    <property type="match status" value="1"/>
</dbReference>
<evidence type="ECO:0000313" key="10">
    <source>
        <dbReference type="EMBL" id="MET4635216.1"/>
    </source>
</evidence>
<proteinExistence type="inferred from homology"/>
<evidence type="ECO:0000256" key="8">
    <source>
        <dbReference type="ARBA" id="ARBA00023136"/>
    </source>
</evidence>
<organism evidence="10 11">
    <name type="scientific">Kaistia defluvii</name>
    <dbReference type="NCBI Taxonomy" id="410841"/>
    <lineage>
        <taxon>Bacteria</taxon>
        <taxon>Pseudomonadati</taxon>
        <taxon>Pseudomonadota</taxon>
        <taxon>Alphaproteobacteria</taxon>
        <taxon>Hyphomicrobiales</taxon>
        <taxon>Kaistiaceae</taxon>
        <taxon>Kaistia</taxon>
    </lineage>
</organism>
<dbReference type="InterPro" id="IPR030679">
    <property type="entry name" value="ABC_ATPase_HisP-typ"/>
</dbReference>
<evidence type="ECO:0000256" key="5">
    <source>
        <dbReference type="ARBA" id="ARBA00022741"/>
    </source>
</evidence>
<dbReference type="PROSITE" id="PS00211">
    <property type="entry name" value="ABC_TRANSPORTER_1"/>
    <property type="match status" value="1"/>
</dbReference>
<keyword evidence="5" id="KW-0547">Nucleotide-binding</keyword>
<keyword evidence="4" id="KW-1003">Cell membrane</keyword>
<dbReference type="InterPro" id="IPR027417">
    <property type="entry name" value="P-loop_NTPase"/>
</dbReference>
<keyword evidence="3" id="KW-0813">Transport</keyword>
<comment type="similarity">
    <text evidence="2">Belongs to the ABC transporter superfamily.</text>
</comment>
<dbReference type="InterPro" id="IPR003439">
    <property type="entry name" value="ABC_transporter-like_ATP-bd"/>
</dbReference>
<evidence type="ECO:0000256" key="1">
    <source>
        <dbReference type="ARBA" id="ARBA00004202"/>
    </source>
</evidence>
<dbReference type="PANTHER" id="PTHR43166:SF9">
    <property type="entry name" value="GLUTAMATE_ASPARTATE IMPORT ATP-BINDING PROTEIN GLTL"/>
    <property type="match status" value="1"/>
</dbReference>
<comment type="caution">
    <text evidence="10">The sequence shown here is derived from an EMBL/GenBank/DDBJ whole genome shotgun (WGS) entry which is preliminary data.</text>
</comment>
<keyword evidence="7" id="KW-0029">Amino-acid transport</keyword>
<evidence type="ECO:0000256" key="7">
    <source>
        <dbReference type="ARBA" id="ARBA00022970"/>
    </source>
</evidence>